<evidence type="ECO:0000256" key="4">
    <source>
        <dbReference type="ARBA" id="ARBA00023136"/>
    </source>
</evidence>
<dbReference type="PIRSF" id="PIRSF003299">
    <property type="entry name" value="VirB8_PtlE"/>
    <property type="match status" value="1"/>
</dbReference>
<dbReference type="Gene3D" id="3.10.450.230">
    <property type="entry name" value="VirB8 protein"/>
    <property type="match status" value="1"/>
</dbReference>
<dbReference type="InterPro" id="IPR007430">
    <property type="entry name" value="VirB8"/>
</dbReference>
<evidence type="ECO:0000259" key="6">
    <source>
        <dbReference type="Pfam" id="PF04335"/>
    </source>
</evidence>
<dbReference type="EMBL" id="VSIJ01000002">
    <property type="protein sequence ID" value="TXX67524.1"/>
    <property type="molecule type" value="Genomic_DNA"/>
</dbReference>
<keyword evidence="4 5" id="KW-0472">Membrane</keyword>
<dbReference type="Pfam" id="PF04335">
    <property type="entry name" value="VirB8"/>
    <property type="match status" value="1"/>
</dbReference>
<gene>
    <name evidence="7" type="ORF">FXF03_00705</name>
</gene>
<dbReference type="Proteomes" id="UP000323819">
    <property type="component" value="Unassembled WGS sequence"/>
</dbReference>
<dbReference type="GO" id="GO:0016020">
    <property type="term" value="C:membrane"/>
    <property type="evidence" value="ECO:0007669"/>
    <property type="project" value="UniProtKB-SubCell"/>
</dbReference>
<evidence type="ECO:0000256" key="3">
    <source>
        <dbReference type="ARBA" id="ARBA00022989"/>
    </source>
</evidence>
<organism evidence="7 8">
    <name type="scientific">Vibrio cholerae</name>
    <dbReference type="NCBI Taxonomy" id="666"/>
    <lineage>
        <taxon>Bacteria</taxon>
        <taxon>Pseudomonadati</taxon>
        <taxon>Pseudomonadota</taxon>
        <taxon>Gammaproteobacteria</taxon>
        <taxon>Vibrionales</taxon>
        <taxon>Vibrionaceae</taxon>
        <taxon>Vibrio</taxon>
    </lineage>
</organism>
<proteinExistence type="predicted"/>
<evidence type="ECO:0000256" key="1">
    <source>
        <dbReference type="ARBA" id="ARBA00004167"/>
    </source>
</evidence>
<sequence>MKEFEEDRIELAKSDAKKAWRVAAGFGVVAVISILALMLMTPLKQTVPYLLMVDQNGNTSFAKPLSDAEQVSYGEALDKYWVNTFLVARNGYEWETIQNSYNTVKLMSTDKVFAPYDTYIRSKESPEVLFGENNSLRVVANNITFLPQTSEEFLIAQVQFSREVLNKKGLPDPLYKKTFWTATLTFDYLAEIKTEADRMLNPLAFRVTSYREDRILKNAN</sequence>
<evidence type="ECO:0000256" key="2">
    <source>
        <dbReference type="ARBA" id="ARBA00022692"/>
    </source>
</evidence>
<feature type="domain" description="Bacterial virulence protein VirB8" evidence="6">
    <location>
        <begin position="3"/>
        <end position="213"/>
    </location>
</feature>
<dbReference type="InterPro" id="IPR026264">
    <property type="entry name" value="VirB8/PtlE"/>
</dbReference>
<comment type="subcellular location">
    <subcellularLocation>
        <location evidence="1">Membrane</location>
        <topology evidence="1">Single-pass membrane protein</topology>
    </subcellularLocation>
</comment>
<evidence type="ECO:0000313" key="8">
    <source>
        <dbReference type="Proteomes" id="UP000323819"/>
    </source>
</evidence>
<dbReference type="InterPro" id="IPR032710">
    <property type="entry name" value="NTF2-like_dom_sf"/>
</dbReference>
<name>A0ABD7SRW5_VIBCL</name>
<comment type="caution">
    <text evidence="7">The sequence shown here is derived from an EMBL/GenBank/DDBJ whole genome shotgun (WGS) entry which is preliminary data.</text>
</comment>
<dbReference type="CDD" id="cd16424">
    <property type="entry name" value="VirB8"/>
    <property type="match status" value="1"/>
</dbReference>
<protein>
    <submittedName>
        <fullName evidence="7">Type IV secretion system protein</fullName>
    </submittedName>
</protein>
<keyword evidence="2 5" id="KW-0812">Transmembrane</keyword>
<dbReference type="SUPFAM" id="SSF54427">
    <property type="entry name" value="NTF2-like"/>
    <property type="match status" value="1"/>
</dbReference>
<feature type="transmembrane region" description="Helical" evidence="5">
    <location>
        <begin position="20"/>
        <end position="40"/>
    </location>
</feature>
<accession>A0ABD7SRW5</accession>
<evidence type="ECO:0000313" key="7">
    <source>
        <dbReference type="EMBL" id="TXX67524.1"/>
    </source>
</evidence>
<reference evidence="7 8" key="1">
    <citation type="submission" date="2019-06" db="EMBL/GenBank/DDBJ databases">
        <title>Vibrio cholerae phylogeny based on whole-genome sequencing reveals genetic diversity and population strucutre.</title>
        <authorList>
            <person name="Zhiqiu Y."/>
            <person name="Bin L."/>
            <person name="Lingyan J."/>
        </authorList>
    </citation>
    <scope>NUCLEOTIDE SEQUENCE [LARGE SCALE GENOMIC DNA]</scope>
    <source>
        <strain evidence="7 8">N2814</strain>
    </source>
</reference>
<keyword evidence="3 5" id="KW-1133">Transmembrane helix</keyword>
<evidence type="ECO:0000256" key="5">
    <source>
        <dbReference type="SAM" id="Phobius"/>
    </source>
</evidence>
<dbReference type="AlphaFoldDB" id="A0ABD7SRW5"/>